<dbReference type="Gene3D" id="1.10.1200.10">
    <property type="entry name" value="ACP-like"/>
    <property type="match status" value="1"/>
</dbReference>
<dbReference type="RefSeq" id="WP_353940584.1">
    <property type="nucleotide sequence ID" value="NZ_CP159534.1"/>
</dbReference>
<dbReference type="InterPro" id="IPR009081">
    <property type="entry name" value="PP-bd_ACP"/>
</dbReference>
<protein>
    <submittedName>
        <fullName evidence="2">Phosphopantetheine-binding protein</fullName>
    </submittedName>
</protein>
<gene>
    <name evidence="2" type="ORF">ABII15_02505</name>
</gene>
<dbReference type="AlphaFoldDB" id="A0AAU8IL27"/>
<dbReference type="KEGG" id="stac:ABII15_02505"/>
<sequence length="95" mass="10308">MLKETHATDSVVQRTVLREIDNVLLNDDGAIEYNLDDPLLTAGLNSLLLAQLLLELEAELGVDPFAGDRSITDVRTVRELIAAYEDSIRTAGAGV</sequence>
<proteinExistence type="predicted"/>
<dbReference type="SUPFAM" id="SSF47336">
    <property type="entry name" value="ACP-like"/>
    <property type="match status" value="1"/>
</dbReference>
<reference evidence="2" key="1">
    <citation type="submission" date="2024-06" db="EMBL/GenBank/DDBJ databases">
        <title>Streptomyces sp. strain HUAS MG91 genome sequences.</title>
        <authorList>
            <person name="Mo P."/>
        </authorList>
    </citation>
    <scope>NUCLEOTIDE SEQUENCE</scope>
    <source>
        <strain evidence="2">HUAS MG91</strain>
    </source>
</reference>
<evidence type="ECO:0000313" key="2">
    <source>
        <dbReference type="EMBL" id="XCJ68902.1"/>
    </source>
</evidence>
<name>A0AAU8IL27_9ACTN</name>
<organism evidence="2">
    <name type="scientific">Streptomyces tabacisoli</name>
    <dbReference type="NCBI Taxonomy" id="3156398"/>
    <lineage>
        <taxon>Bacteria</taxon>
        <taxon>Bacillati</taxon>
        <taxon>Actinomycetota</taxon>
        <taxon>Actinomycetes</taxon>
        <taxon>Kitasatosporales</taxon>
        <taxon>Streptomycetaceae</taxon>
        <taxon>Streptomyces</taxon>
    </lineage>
</organism>
<accession>A0AAU8IL27</accession>
<evidence type="ECO:0000259" key="1">
    <source>
        <dbReference type="PROSITE" id="PS50075"/>
    </source>
</evidence>
<dbReference type="InterPro" id="IPR036736">
    <property type="entry name" value="ACP-like_sf"/>
</dbReference>
<dbReference type="Pfam" id="PF00550">
    <property type="entry name" value="PP-binding"/>
    <property type="match status" value="1"/>
</dbReference>
<dbReference type="PROSITE" id="PS50075">
    <property type="entry name" value="CARRIER"/>
    <property type="match status" value="1"/>
</dbReference>
<feature type="domain" description="Carrier" evidence="1">
    <location>
        <begin position="7"/>
        <end position="88"/>
    </location>
</feature>
<dbReference type="EMBL" id="CP159534">
    <property type="protein sequence ID" value="XCJ68902.1"/>
    <property type="molecule type" value="Genomic_DNA"/>
</dbReference>